<sequence length="256" mass="28318">MLTEERYTTILAILAERKAITVPELTKLLKTSESTIRRDLTVLHSRGKLHKVYGGATSIDTNYSTDEADVLTKNDLNKESKIAIARLAAKLIGPNDFVYLDAGTTTEWMIDFINVNHATFVTNGMGHAMKLAFKGYTTYIVSGRVKTTTAAIVGSETIENIKKYNFTKGFFGTNCISIKAGFTTPDVSEGAVKNEAILRCEKCYVLADASKFNKIAPITFANLSSATIITDKLKDKKYRDYTNIIEVENHDLHGNV</sequence>
<keyword evidence="6" id="KW-1185">Reference proteome</keyword>
<evidence type="ECO:0000256" key="2">
    <source>
        <dbReference type="ARBA" id="ARBA00023125"/>
    </source>
</evidence>
<reference evidence="5" key="1">
    <citation type="submission" date="2023-03" db="EMBL/GenBank/DDBJ databases">
        <title>Selenobaculum gbiensis gen. nov. sp. nov., a new bacterium isolated from the gut microbiota of IBD patient.</title>
        <authorList>
            <person name="Yeo S."/>
            <person name="Park H."/>
            <person name="Huh C.S."/>
        </authorList>
    </citation>
    <scope>NUCLEOTIDE SEQUENCE</scope>
    <source>
        <strain evidence="5">ICN-92133</strain>
    </source>
</reference>
<keyword evidence="2 5" id="KW-0238">DNA-binding</keyword>
<dbReference type="EMBL" id="CP120678">
    <property type="protein sequence ID" value="WIW70807.1"/>
    <property type="molecule type" value="Genomic_DNA"/>
</dbReference>
<dbReference type="Gene3D" id="3.40.50.1360">
    <property type="match status" value="1"/>
</dbReference>
<dbReference type="PROSITE" id="PS00894">
    <property type="entry name" value="HTH_DEOR_1"/>
    <property type="match status" value="1"/>
</dbReference>
<evidence type="ECO:0000256" key="1">
    <source>
        <dbReference type="ARBA" id="ARBA00023015"/>
    </source>
</evidence>
<dbReference type="Pfam" id="PF08220">
    <property type="entry name" value="HTH_DeoR"/>
    <property type="match status" value="1"/>
</dbReference>
<dbReference type="InterPro" id="IPR036390">
    <property type="entry name" value="WH_DNA-bd_sf"/>
</dbReference>
<organism evidence="5 6">
    <name type="scientific">Selenobaculum gibii</name>
    <dbReference type="NCBI Taxonomy" id="3054208"/>
    <lineage>
        <taxon>Bacteria</taxon>
        <taxon>Bacillati</taxon>
        <taxon>Bacillota</taxon>
        <taxon>Negativicutes</taxon>
        <taxon>Selenomonadales</taxon>
        <taxon>Selenomonadaceae</taxon>
        <taxon>Selenobaculum</taxon>
    </lineage>
</organism>
<evidence type="ECO:0000256" key="3">
    <source>
        <dbReference type="ARBA" id="ARBA00023163"/>
    </source>
</evidence>
<dbReference type="InterPro" id="IPR001034">
    <property type="entry name" value="DeoR_HTH"/>
</dbReference>
<dbReference type="GO" id="GO:0003700">
    <property type="term" value="F:DNA-binding transcription factor activity"/>
    <property type="evidence" value="ECO:0007669"/>
    <property type="project" value="InterPro"/>
</dbReference>
<dbReference type="InterPro" id="IPR050313">
    <property type="entry name" value="Carb_Metab_HTH_regulators"/>
</dbReference>
<protein>
    <submittedName>
        <fullName evidence="5">DeoR/GlpR family DNA-binding transcription regulator</fullName>
    </submittedName>
</protein>
<evidence type="ECO:0000313" key="5">
    <source>
        <dbReference type="EMBL" id="WIW70807.1"/>
    </source>
</evidence>
<dbReference type="PRINTS" id="PR00037">
    <property type="entry name" value="HTHLACR"/>
</dbReference>
<feature type="domain" description="HTH deoR-type" evidence="4">
    <location>
        <begin position="3"/>
        <end position="58"/>
    </location>
</feature>
<dbReference type="Proteomes" id="UP001243623">
    <property type="component" value="Chromosome"/>
</dbReference>
<proteinExistence type="predicted"/>
<keyword evidence="3" id="KW-0804">Transcription</keyword>
<dbReference type="RefSeq" id="WP_147669276.1">
    <property type="nucleotide sequence ID" value="NZ_CP120678.1"/>
</dbReference>
<accession>A0A9Y2AJ36</accession>
<dbReference type="PANTHER" id="PTHR30363:SF56">
    <property type="entry name" value="TRANSCRIPTIONAL REGULATOR, DEOR FAMILY"/>
    <property type="match status" value="1"/>
</dbReference>
<dbReference type="InterPro" id="IPR014036">
    <property type="entry name" value="DeoR-like_C"/>
</dbReference>
<dbReference type="GO" id="GO:0003677">
    <property type="term" value="F:DNA binding"/>
    <property type="evidence" value="ECO:0007669"/>
    <property type="project" value="UniProtKB-KW"/>
</dbReference>
<dbReference type="SMART" id="SM00420">
    <property type="entry name" value="HTH_DEOR"/>
    <property type="match status" value="1"/>
</dbReference>
<dbReference type="Pfam" id="PF00455">
    <property type="entry name" value="DeoRC"/>
    <property type="match status" value="1"/>
</dbReference>
<evidence type="ECO:0000313" key="6">
    <source>
        <dbReference type="Proteomes" id="UP001243623"/>
    </source>
</evidence>
<dbReference type="InterPro" id="IPR036388">
    <property type="entry name" value="WH-like_DNA-bd_sf"/>
</dbReference>
<dbReference type="Gene3D" id="1.10.10.10">
    <property type="entry name" value="Winged helix-like DNA-binding domain superfamily/Winged helix DNA-binding domain"/>
    <property type="match status" value="1"/>
</dbReference>
<dbReference type="SMART" id="SM01134">
    <property type="entry name" value="DeoRC"/>
    <property type="match status" value="1"/>
</dbReference>
<dbReference type="SUPFAM" id="SSF46785">
    <property type="entry name" value="Winged helix' DNA-binding domain"/>
    <property type="match status" value="1"/>
</dbReference>
<dbReference type="PROSITE" id="PS51000">
    <property type="entry name" value="HTH_DEOR_2"/>
    <property type="match status" value="1"/>
</dbReference>
<dbReference type="PANTHER" id="PTHR30363">
    <property type="entry name" value="HTH-TYPE TRANSCRIPTIONAL REGULATOR SRLR-RELATED"/>
    <property type="match status" value="1"/>
</dbReference>
<evidence type="ECO:0000259" key="4">
    <source>
        <dbReference type="PROSITE" id="PS51000"/>
    </source>
</evidence>
<dbReference type="InterPro" id="IPR037171">
    <property type="entry name" value="NagB/RpiA_transferase-like"/>
</dbReference>
<keyword evidence="1" id="KW-0805">Transcription regulation</keyword>
<dbReference type="AlphaFoldDB" id="A0A9Y2AJ36"/>
<dbReference type="InterPro" id="IPR018356">
    <property type="entry name" value="Tscrpt_reg_HTH_DeoR_CS"/>
</dbReference>
<dbReference type="KEGG" id="sgbi:P3F81_00290"/>
<dbReference type="SUPFAM" id="SSF100950">
    <property type="entry name" value="NagB/RpiA/CoA transferase-like"/>
    <property type="match status" value="1"/>
</dbReference>
<gene>
    <name evidence="5" type="ORF">P3F81_00290</name>
</gene>
<name>A0A9Y2AJ36_9FIRM</name>